<protein>
    <submittedName>
        <fullName evidence="3">Heterokaryon incompatibility protein-domain-containing protein</fullName>
    </submittedName>
</protein>
<dbReference type="AlphaFoldDB" id="A0AAN6SVL6"/>
<proteinExistence type="predicted"/>
<dbReference type="Proteomes" id="UP001303115">
    <property type="component" value="Unassembled WGS sequence"/>
</dbReference>
<dbReference type="InterPro" id="IPR010730">
    <property type="entry name" value="HET"/>
</dbReference>
<keyword evidence="4" id="KW-1185">Reference proteome</keyword>
<dbReference type="Pfam" id="PF06985">
    <property type="entry name" value="HET"/>
    <property type="match status" value="1"/>
</dbReference>
<dbReference type="PANTHER" id="PTHR10622:SF12">
    <property type="entry name" value="HET DOMAIN-CONTAINING PROTEIN"/>
    <property type="match status" value="1"/>
</dbReference>
<evidence type="ECO:0000259" key="1">
    <source>
        <dbReference type="Pfam" id="PF06985"/>
    </source>
</evidence>
<comment type="caution">
    <text evidence="3">The sequence shown here is derived from an EMBL/GenBank/DDBJ whole genome shotgun (WGS) entry which is preliminary data.</text>
</comment>
<gene>
    <name evidence="3" type="ORF">C8A01DRAFT_31993</name>
</gene>
<dbReference type="InterPro" id="IPR058525">
    <property type="entry name" value="DUF8212"/>
</dbReference>
<reference evidence="4" key="1">
    <citation type="journal article" date="2023" name="Mol. Phylogenet. Evol.">
        <title>Genome-scale phylogeny and comparative genomics of the fungal order Sordariales.</title>
        <authorList>
            <person name="Hensen N."/>
            <person name="Bonometti L."/>
            <person name="Westerberg I."/>
            <person name="Brannstrom I.O."/>
            <person name="Guillou S."/>
            <person name="Cros-Aarteil S."/>
            <person name="Calhoun S."/>
            <person name="Haridas S."/>
            <person name="Kuo A."/>
            <person name="Mondo S."/>
            <person name="Pangilinan J."/>
            <person name="Riley R."/>
            <person name="LaButti K."/>
            <person name="Andreopoulos B."/>
            <person name="Lipzen A."/>
            <person name="Chen C."/>
            <person name="Yan M."/>
            <person name="Daum C."/>
            <person name="Ng V."/>
            <person name="Clum A."/>
            <person name="Steindorff A."/>
            <person name="Ohm R.A."/>
            <person name="Martin F."/>
            <person name="Silar P."/>
            <person name="Natvig D.O."/>
            <person name="Lalanne C."/>
            <person name="Gautier V."/>
            <person name="Ament-Velasquez S.L."/>
            <person name="Kruys A."/>
            <person name="Hutchinson M.I."/>
            <person name="Powell A.J."/>
            <person name="Barry K."/>
            <person name="Miller A.N."/>
            <person name="Grigoriev I.V."/>
            <person name="Debuchy R."/>
            <person name="Gladieux P."/>
            <person name="Hiltunen Thoren M."/>
            <person name="Johannesson H."/>
        </authorList>
    </citation>
    <scope>NUCLEOTIDE SEQUENCE [LARGE SCALE GENOMIC DNA]</scope>
    <source>
        <strain evidence="4">CBS 284.82</strain>
    </source>
</reference>
<feature type="domain" description="Heterokaryon incompatibility" evidence="1">
    <location>
        <begin position="22"/>
        <end position="108"/>
    </location>
</feature>
<evidence type="ECO:0000313" key="3">
    <source>
        <dbReference type="EMBL" id="KAK4043895.1"/>
    </source>
</evidence>
<sequence length="585" mass="66382">MRLLKTDTLEFEEFLGPNTPPYAILSHTWQEEEVSLREMTDRGPSVTRKKGYRKVADYCLLAAQLGYAWAWVDTCCIDKTNHAELAESINSMFRWYQEAAVCHVFLSDLPVDAELKHALPHCRWFTRGWTLQELIAPATVQFYDQAWVLRGTKENLVAELEAITGITKRVLNGSMHVRSFCVAVRMSWAANRETTRPEDKAYCLLGMFDVNMPMIYGEGDKAFRRLQEEIIRQDNDLTIFAWAGPAGDAPLSQPTPGCLLAPSPSLFARHSSQNSRGWLSRLGDSARWADPNPEYTVTNKGLRIRASLVRLRGDQDRGPQYFLPLGEVRHLFETPGLHNNIPGIVLQKIGPNQFLRKDGFLHSIPLETQGSRIAVPDLTPSLEFYIAIHSYAEHFRHRWIKQHGAIMLRTGNTPITGIKPGSTSPHAVIRLERAVPESHWDQTNRLFYGASENRSTMVYAIAVAIQVEQELVHLLCLIDQRTNGLPFPYLFDPLKHRDLYRWFYRRKSASEACFWEDLPDPWAQQSCPLPDWSQNVTIGGVSHSIMAVSVFGSSTNSYDINFNVKRLPQRQIAAGSSEPSPAYAE</sequence>
<dbReference type="Pfam" id="PF26640">
    <property type="entry name" value="DUF8212"/>
    <property type="match status" value="1"/>
</dbReference>
<accession>A0AAN6SVL6</accession>
<feature type="domain" description="DUF8212" evidence="2">
    <location>
        <begin position="221"/>
        <end position="312"/>
    </location>
</feature>
<dbReference type="PANTHER" id="PTHR10622">
    <property type="entry name" value="HET DOMAIN-CONTAINING PROTEIN"/>
    <property type="match status" value="1"/>
</dbReference>
<organism evidence="3 4">
    <name type="scientific">Parachaetomium inaequale</name>
    <dbReference type="NCBI Taxonomy" id="2588326"/>
    <lineage>
        <taxon>Eukaryota</taxon>
        <taxon>Fungi</taxon>
        <taxon>Dikarya</taxon>
        <taxon>Ascomycota</taxon>
        <taxon>Pezizomycotina</taxon>
        <taxon>Sordariomycetes</taxon>
        <taxon>Sordariomycetidae</taxon>
        <taxon>Sordariales</taxon>
        <taxon>Chaetomiaceae</taxon>
        <taxon>Parachaetomium</taxon>
    </lineage>
</organism>
<name>A0AAN6SVL6_9PEZI</name>
<dbReference type="EMBL" id="MU854323">
    <property type="protein sequence ID" value="KAK4043895.1"/>
    <property type="molecule type" value="Genomic_DNA"/>
</dbReference>
<evidence type="ECO:0000259" key="2">
    <source>
        <dbReference type="Pfam" id="PF26640"/>
    </source>
</evidence>
<evidence type="ECO:0000313" key="4">
    <source>
        <dbReference type="Proteomes" id="UP001303115"/>
    </source>
</evidence>